<comment type="caution">
    <text evidence="3">The sequence shown here is derived from an EMBL/GenBank/DDBJ whole genome shotgun (WGS) entry which is preliminary data.</text>
</comment>
<proteinExistence type="predicted"/>
<evidence type="ECO:0008006" key="5">
    <source>
        <dbReference type="Google" id="ProtNLM"/>
    </source>
</evidence>
<evidence type="ECO:0000256" key="1">
    <source>
        <dbReference type="SAM" id="Coils"/>
    </source>
</evidence>
<dbReference type="Proteomes" id="UP000034669">
    <property type="component" value="Unassembled WGS sequence"/>
</dbReference>
<keyword evidence="2" id="KW-1133">Transmembrane helix</keyword>
<keyword evidence="2" id="KW-0472">Membrane</keyword>
<evidence type="ECO:0000313" key="3">
    <source>
        <dbReference type="EMBL" id="KKS90375.1"/>
    </source>
</evidence>
<keyword evidence="1" id="KW-0175">Coiled coil</keyword>
<sequence length="243" mass="26533">MTNLARNRLGPWHGFIVPLVVVLSILLSLFLIVTPAFESIKKTNKEVEEQQKKLDFLTQKVEDLKKLDPEVVDRRLGLMEKAIPSEKDALAGVALLQTVASTVGVNIENLSVSPGMVSSDSAALQADMSKLSVAYKGVLVGDIDQFLAFFDTLAKPTFPLFVPTKINFSGSSDKRQTGTLTLNMLWLQQPKSFGGDSKPVANLSTAEEDFVRWVEQNTENAPSGLMPIDQSSFATVSGKTNLF</sequence>
<dbReference type="AlphaFoldDB" id="A0A0G1CX87"/>
<dbReference type="EMBL" id="LCFI01000004">
    <property type="protein sequence ID" value="KKS90375.1"/>
    <property type="molecule type" value="Genomic_DNA"/>
</dbReference>
<name>A0A0G1CX87_9BACT</name>
<evidence type="ECO:0000313" key="4">
    <source>
        <dbReference type="Proteomes" id="UP000034669"/>
    </source>
</evidence>
<organism evidence="3 4">
    <name type="scientific">Candidatus Woesebacteria bacterium GW2011_GWA1_43_12</name>
    <dbReference type="NCBI Taxonomy" id="1618557"/>
    <lineage>
        <taxon>Bacteria</taxon>
        <taxon>Candidatus Woeseibacteriota</taxon>
    </lineage>
</organism>
<protein>
    <recommendedName>
        <fullName evidence="5">Type IV pilus assembly protein PilO</fullName>
    </recommendedName>
</protein>
<reference evidence="3 4" key="1">
    <citation type="journal article" date="2015" name="Nature">
        <title>rRNA introns, odd ribosomes, and small enigmatic genomes across a large radiation of phyla.</title>
        <authorList>
            <person name="Brown C.T."/>
            <person name="Hug L.A."/>
            <person name="Thomas B.C."/>
            <person name="Sharon I."/>
            <person name="Castelle C.J."/>
            <person name="Singh A."/>
            <person name="Wilkins M.J."/>
            <person name="Williams K.H."/>
            <person name="Banfield J.F."/>
        </authorList>
    </citation>
    <scope>NUCLEOTIDE SEQUENCE [LARGE SCALE GENOMIC DNA]</scope>
</reference>
<keyword evidence="2" id="KW-0812">Transmembrane</keyword>
<feature type="transmembrane region" description="Helical" evidence="2">
    <location>
        <begin position="12"/>
        <end position="33"/>
    </location>
</feature>
<feature type="coiled-coil region" evidence="1">
    <location>
        <begin position="40"/>
        <end position="67"/>
    </location>
</feature>
<accession>A0A0G1CX87</accession>
<evidence type="ECO:0000256" key="2">
    <source>
        <dbReference type="SAM" id="Phobius"/>
    </source>
</evidence>
<gene>
    <name evidence="3" type="ORF">UV66_C0004G0017</name>
</gene>